<evidence type="ECO:0000313" key="2">
    <source>
        <dbReference type="EMBL" id="GGO85766.1"/>
    </source>
</evidence>
<dbReference type="EMBL" id="BMMS01000007">
    <property type="protein sequence ID" value="GGO85766.1"/>
    <property type="molecule type" value="Genomic_DNA"/>
</dbReference>
<dbReference type="InterPro" id="IPR036249">
    <property type="entry name" value="Thioredoxin-like_sf"/>
</dbReference>
<dbReference type="SUPFAM" id="SSF52833">
    <property type="entry name" value="Thioredoxin-like"/>
    <property type="match status" value="1"/>
</dbReference>
<name>A0A917ZLS5_9ACTN</name>
<dbReference type="GO" id="GO:0009055">
    <property type="term" value="F:electron transfer activity"/>
    <property type="evidence" value="ECO:0007669"/>
    <property type="project" value="TreeGrafter"/>
</dbReference>
<dbReference type="Proteomes" id="UP000641932">
    <property type="component" value="Unassembled WGS sequence"/>
</dbReference>
<dbReference type="InterPro" id="IPR051548">
    <property type="entry name" value="Grx-like_ET"/>
</dbReference>
<dbReference type="RefSeq" id="WP_229698293.1">
    <property type="nucleotide sequence ID" value="NZ_BMMS01000007.1"/>
</dbReference>
<dbReference type="CDD" id="cd02976">
    <property type="entry name" value="NrdH"/>
    <property type="match status" value="1"/>
</dbReference>
<gene>
    <name evidence="2" type="ORF">GCM10012280_20310</name>
</gene>
<keyword evidence="3" id="KW-1185">Reference proteome</keyword>
<dbReference type="InterPro" id="IPR011915">
    <property type="entry name" value="GlrX_actino"/>
</dbReference>
<dbReference type="PROSITE" id="PS51354">
    <property type="entry name" value="GLUTAREDOXIN_2"/>
    <property type="match status" value="1"/>
</dbReference>
<comment type="caution">
    <text evidence="2">The sequence shown here is derived from an EMBL/GenBank/DDBJ whole genome shotgun (WGS) entry which is preliminary data.</text>
</comment>
<dbReference type="Pfam" id="PF00462">
    <property type="entry name" value="Glutaredoxin"/>
    <property type="match status" value="1"/>
</dbReference>
<dbReference type="AlphaFoldDB" id="A0A917ZLS5"/>
<proteinExistence type="predicted"/>
<evidence type="ECO:0000259" key="1">
    <source>
        <dbReference type="Pfam" id="PF00462"/>
    </source>
</evidence>
<dbReference type="InterPro" id="IPR002109">
    <property type="entry name" value="Glutaredoxin"/>
</dbReference>
<protein>
    <submittedName>
        <fullName evidence="2">NrdH-redoxin</fullName>
    </submittedName>
</protein>
<reference evidence="2" key="2">
    <citation type="submission" date="2020-09" db="EMBL/GenBank/DDBJ databases">
        <authorList>
            <person name="Sun Q."/>
            <person name="Zhou Y."/>
        </authorList>
    </citation>
    <scope>NUCLEOTIDE SEQUENCE</scope>
    <source>
        <strain evidence="2">CGMCC 4.7201</strain>
    </source>
</reference>
<feature type="domain" description="Glutaredoxin" evidence="1">
    <location>
        <begin position="4"/>
        <end position="59"/>
    </location>
</feature>
<dbReference type="PANTHER" id="PTHR34386">
    <property type="entry name" value="GLUTAREDOXIN"/>
    <property type="match status" value="1"/>
</dbReference>
<evidence type="ECO:0000313" key="3">
    <source>
        <dbReference type="Proteomes" id="UP000641932"/>
    </source>
</evidence>
<dbReference type="Gene3D" id="3.40.30.10">
    <property type="entry name" value="Glutaredoxin"/>
    <property type="match status" value="1"/>
</dbReference>
<dbReference type="GO" id="GO:0045454">
    <property type="term" value="P:cell redox homeostasis"/>
    <property type="evidence" value="ECO:0007669"/>
    <property type="project" value="TreeGrafter"/>
</dbReference>
<reference evidence="2" key="1">
    <citation type="journal article" date="2014" name="Int. J. Syst. Evol. Microbiol.">
        <title>Complete genome sequence of Corynebacterium casei LMG S-19264T (=DSM 44701T), isolated from a smear-ripened cheese.</title>
        <authorList>
            <consortium name="US DOE Joint Genome Institute (JGI-PGF)"/>
            <person name="Walter F."/>
            <person name="Albersmeier A."/>
            <person name="Kalinowski J."/>
            <person name="Ruckert C."/>
        </authorList>
    </citation>
    <scope>NUCLEOTIDE SEQUENCE</scope>
    <source>
        <strain evidence="2">CGMCC 4.7201</strain>
    </source>
</reference>
<dbReference type="PANTHER" id="PTHR34386:SF1">
    <property type="entry name" value="GLUTAREDOXIN-LIKE PROTEIN NRDH"/>
    <property type="match status" value="1"/>
</dbReference>
<sequence length="84" mass="9141">MGTVTMYSTTWCGYCRRLKGQMDREGIGYSEVNIEQDPQSAQFVESVNNGNQTVPTVVVTPAGGGERVVMTNPSLRQVQEALAT</sequence>
<accession>A0A917ZLS5</accession>
<organism evidence="2 3">
    <name type="scientific">Wenjunlia tyrosinilytica</name>
    <dbReference type="NCBI Taxonomy" id="1544741"/>
    <lineage>
        <taxon>Bacteria</taxon>
        <taxon>Bacillati</taxon>
        <taxon>Actinomycetota</taxon>
        <taxon>Actinomycetes</taxon>
        <taxon>Kitasatosporales</taxon>
        <taxon>Streptomycetaceae</taxon>
        <taxon>Wenjunlia</taxon>
    </lineage>
</organism>
<dbReference type="NCBIfam" id="TIGR02200">
    <property type="entry name" value="GlrX_actino"/>
    <property type="match status" value="1"/>
</dbReference>